<dbReference type="Proteomes" id="UP000014540">
    <property type="component" value="Unassembled WGS sequence"/>
</dbReference>
<sequence>MGQYRKSINANTSTTTSIKGKSSFIVREKILYTPIRKFPI</sequence>
<accession>S3V1F7</accession>
<proteinExistence type="predicted"/>
<keyword evidence="2" id="KW-1185">Reference proteome</keyword>
<reference evidence="1" key="1">
    <citation type="submission" date="2013-04" db="EMBL/GenBank/DDBJ databases">
        <authorList>
            <person name="Harkins D.M."/>
            <person name="Durkin A.S."/>
            <person name="Selengut J.D."/>
            <person name="Sanka R."/>
            <person name="DePew J."/>
            <person name="Purushe J."/>
            <person name="Ahmed A."/>
            <person name="van der Linden H."/>
            <person name="Goris M.G.A."/>
            <person name="Hartskeerl R.A."/>
            <person name="Vinetz J.M."/>
            <person name="Sutton G.G."/>
            <person name="Nelson W.C."/>
            <person name="Fouts D.E."/>
        </authorList>
    </citation>
    <scope>NUCLEOTIDE SEQUENCE [LARGE SCALE GENOMIC DNA]</scope>
    <source>
        <strain evidence="1">BUT 6</strain>
    </source>
</reference>
<gene>
    <name evidence="1" type="ORF">LEP1GSC058_1445</name>
</gene>
<dbReference type="AlphaFoldDB" id="S3V1F7"/>
<evidence type="ECO:0000313" key="1">
    <source>
        <dbReference type="EMBL" id="EPG76496.1"/>
    </source>
</evidence>
<evidence type="ECO:0000313" key="2">
    <source>
        <dbReference type="Proteomes" id="UP000014540"/>
    </source>
</evidence>
<name>S3V1F7_9LEPT</name>
<organism evidence="1 2">
    <name type="scientific">Leptospira fainei serovar Hurstbridge str. BUT 6</name>
    <dbReference type="NCBI Taxonomy" id="1193011"/>
    <lineage>
        <taxon>Bacteria</taxon>
        <taxon>Pseudomonadati</taxon>
        <taxon>Spirochaetota</taxon>
        <taxon>Spirochaetia</taxon>
        <taxon>Leptospirales</taxon>
        <taxon>Leptospiraceae</taxon>
        <taxon>Leptospira</taxon>
    </lineage>
</organism>
<dbReference type="STRING" id="1193011.LEP1GSC058_1445"/>
<protein>
    <submittedName>
        <fullName evidence="1">Uncharacterized protein</fullName>
    </submittedName>
</protein>
<comment type="caution">
    <text evidence="1">The sequence shown here is derived from an EMBL/GenBank/DDBJ whole genome shotgun (WGS) entry which is preliminary data.</text>
</comment>
<dbReference type="EMBL" id="AKWZ02000001">
    <property type="protein sequence ID" value="EPG76496.1"/>
    <property type="molecule type" value="Genomic_DNA"/>
</dbReference>